<gene>
    <name evidence="1" type="ORF">ASPSYDRAFT_347954</name>
</gene>
<dbReference type="AlphaFoldDB" id="A0A1L9TZG7"/>
<keyword evidence="2" id="KW-1185">Reference proteome</keyword>
<reference evidence="2" key="1">
    <citation type="journal article" date="2017" name="Genome Biol.">
        <title>Comparative genomics reveals high biological diversity and specific adaptations in the industrially and medically important fungal genus Aspergillus.</title>
        <authorList>
            <person name="de Vries R.P."/>
            <person name="Riley R."/>
            <person name="Wiebenga A."/>
            <person name="Aguilar-Osorio G."/>
            <person name="Amillis S."/>
            <person name="Uchima C.A."/>
            <person name="Anderluh G."/>
            <person name="Asadollahi M."/>
            <person name="Askin M."/>
            <person name="Barry K."/>
            <person name="Battaglia E."/>
            <person name="Bayram O."/>
            <person name="Benocci T."/>
            <person name="Braus-Stromeyer S.A."/>
            <person name="Caldana C."/>
            <person name="Canovas D."/>
            <person name="Cerqueira G.C."/>
            <person name="Chen F."/>
            <person name="Chen W."/>
            <person name="Choi C."/>
            <person name="Clum A."/>
            <person name="Dos Santos R.A."/>
            <person name="Damasio A.R."/>
            <person name="Diallinas G."/>
            <person name="Emri T."/>
            <person name="Fekete E."/>
            <person name="Flipphi M."/>
            <person name="Freyberg S."/>
            <person name="Gallo A."/>
            <person name="Gournas C."/>
            <person name="Habgood R."/>
            <person name="Hainaut M."/>
            <person name="Harispe M.L."/>
            <person name="Henrissat B."/>
            <person name="Hilden K.S."/>
            <person name="Hope R."/>
            <person name="Hossain A."/>
            <person name="Karabika E."/>
            <person name="Karaffa L."/>
            <person name="Karanyi Z."/>
            <person name="Krasevec N."/>
            <person name="Kuo A."/>
            <person name="Kusch H."/>
            <person name="LaButti K."/>
            <person name="Lagendijk E.L."/>
            <person name="Lapidus A."/>
            <person name="Levasseur A."/>
            <person name="Lindquist E."/>
            <person name="Lipzen A."/>
            <person name="Logrieco A.F."/>
            <person name="MacCabe A."/>
            <person name="Maekelae M.R."/>
            <person name="Malavazi I."/>
            <person name="Melin P."/>
            <person name="Meyer V."/>
            <person name="Mielnichuk N."/>
            <person name="Miskei M."/>
            <person name="Molnar A.P."/>
            <person name="Mule G."/>
            <person name="Ngan C.Y."/>
            <person name="Orejas M."/>
            <person name="Orosz E."/>
            <person name="Ouedraogo J.P."/>
            <person name="Overkamp K.M."/>
            <person name="Park H.-S."/>
            <person name="Perrone G."/>
            <person name="Piumi F."/>
            <person name="Punt P.J."/>
            <person name="Ram A.F."/>
            <person name="Ramon A."/>
            <person name="Rauscher S."/>
            <person name="Record E."/>
            <person name="Riano-Pachon D.M."/>
            <person name="Robert V."/>
            <person name="Roehrig J."/>
            <person name="Ruller R."/>
            <person name="Salamov A."/>
            <person name="Salih N.S."/>
            <person name="Samson R.A."/>
            <person name="Sandor E."/>
            <person name="Sanguinetti M."/>
            <person name="Schuetze T."/>
            <person name="Sepcic K."/>
            <person name="Shelest E."/>
            <person name="Sherlock G."/>
            <person name="Sophianopoulou V."/>
            <person name="Squina F.M."/>
            <person name="Sun H."/>
            <person name="Susca A."/>
            <person name="Todd R.B."/>
            <person name="Tsang A."/>
            <person name="Unkles S.E."/>
            <person name="van de Wiele N."/>
            <person name="van Rossen-Uffink D."/>
            <person name="Oliveira J.V."/>
            <person name="Vesth T.C."/>
            <person name="Visser J."/>
            <person name="Yu J.-H."/>
            <person name="Zhou M."/>
            <person name="Andersen M.R."/>
            <person name="Archer D.B."/>
            <person name="Baker S.E."/>
            <person name="Benoit I."/>
            <person name="Brakhage A.A."/>
            <person name="Braus G.H."/>
            <person name="Fischer R."/>
            <person name="Frisvad J.C."/>
            <person name="Goldman G.H."/>
            <person name="Houbraken J."/>
            <person name="Oakley B."/>
            <person name="Pocsi I."/>
            <person name="Scazzocchio C."/>
            <person name="Seiboth B."/>
            <person name="vanKuyk P.A."/>
            <person name="Wortman J."/>
            <person name="Dyer P.S."/>
            <person name="Grigoriev I.V."/>
        </authorList>
    </citation>
    <scope>NUCLEOTIDE SEQUENCE [LARGE SCALE GENOMIC DNA]</scope>
    <source>
        <strain evidence="2">CBS 593.65</strain>
    </source>
</reference>
<accession>A0A1L9TZG7</accession>
<organism evidence="1 2">
    <name type="scientific">Aspergillus sydowii CBS 593.65</name>
    <dbReference type="NCBI Taxonomy" id="1036612"/>
    <lineage>
        <taxon>Eukaryota</taxon>
        <taxon>Fungi</taxon>
        <taxon>Dikarya</taxon>
        <taxon>Ascomycota</taxon>
        <taxon>Pezizomycotina</taxon>
        <taxon>Eurotiomycetes</taxon>
        <taxon>Eurotiomycetidae</taxon>
        <taxon>Eurotiales</taxon>
        <taxon>Aspergillaceae</taxon>
        <taxon>Aspergillus</taxon>
        <taxon>Aspergillus subgen. Nidulantes</taxon>
    </lineage>
</organism>
<dbReference type="RefSeq" id="XP_040708640.1">
    <property type="nucleotide sequence ID" value="XM_040845281.1"/>
</dbReference>
<dbReference type="EMBL" id="KV878582">
    <property type="protein sequence ID" value="OJJ64834.1"/>
    <property type="molecule type" value="Genomic_DNA"/>
</dbReference>
<name>A0A1L9TZG7_9EURO</name>
<dbReference type="OrthoDB" id="4504959at2759"/>
<proteinExistence type="predicted"/>
<evidence type="ECO:0000313" key="1">
    <source>
        <dbReference type="EMBL" id="OJJ64834.1"/>
    </source>
</evidence>
<sequence>MCLVTQEYRGMLDFDKVCLGRYHHQIWQHQQIVLMKNGTAREAVYCEYGLSLNPCPLLAIAPSLNLITFFPSVWSYYLTGI</sequence>
<evidence type="ECO:0000313" key="2">
    <source>
        <dbReference type="Proteomes" id="UP000184356"/>
    </source>
</evidence>
<dbReference type="Proteomes" id="UP000184356">
    <property type="component" value="Unassembled WGS sequence"/>
</dbReference>
<dbReference type="VEuPathDB" id="FungiDB:ASPSYDRAFT_347954"/>
<protein>
    <submittedName>
        <fullName evidence="1">Uncharacterized protein</fullName>
    </submittedName>
</protein>
<dbReference type="GeneID" id="63761354"/>